<protein>
    <recommendedName>
        <fullName evidence="8">MAPEG family protein</fullName>
    </recommendedName>
</protein>
<feature type="transmembrane region" description="Helical" evidence="5">
    <location>
        <begin position="131"/>
        <end position="151"/>
    </location>
</feature>
<feature type="transmembrane region" description="Helical" evidence="5">
    <location>
        <begin position="98"/>
        <end position="119"/>
    </location>
</feature>
<dbReference type="GO" id="GO:0016020">
    <property type="term" value="C:membrane"/>
    <property type="evidence" value="ECO:0007669"/>
    <property type="project" value="UniProtKB-SubCell"/>
</dbReference>
<comment type="subcellular location">
    <subcellularLocation>
        <location evidence="1">Membrane</location>
    </subcellularLocation>
</comment>
<sequence>MASIIDFSANWSYYTIPAAFVVLMVPHFYGNMLAGKHYDLANPRKMEEHLAKDDKFDKLMFKRIQRAKAAVANGFETIGLFAAGVVAANAAGAPADKINRFALGHLVCRAVFNLIYVWLQDNSRWAPLRSLTWITSMVCVLGLFVVAGNAVY</sequence>
<dbReference type="SUPFAM" id="SSF161084">
    <property type="entry name" value="MAPEG domain-like"/>
    <property type="match status" value="1"/>
</dbReference>
<evidence type="ECO:0000256" key="3">
    <source>
        <dbReference type="ARBA" id="ARBA00022989"/>
    </source>
</evidence>
<dbReference type="EMBL" id="JAUEPO010000002">
    <property type="protein sequence ID" value="KAK3333568.1"/>
    <property type="molecule type" value="Genomic_DNA"/>
</dbReference>
<dbReference type="PANTHER" id="PTHR35371:SF1">
    <property type="entry name" value="BLR7753 PROTEIN"/>
    <property type="match status" value="1"/>
</dbReference>
<dbReference type="InterPro" id="IPR001129">
    <property type="entry name" value="Membr-assoc_MAPEG"/>
</dbReference>
<keyword evidence="2 5" id="KW-0812">Transmembrane</keyword>
<keyword evidence="4 5" id="KW-0472">Membrane</keyword>
<reference evidence="6" key="2">
    <citation type="submission" date="2023-06" db="EMBL/GenBank/DDBJ databases">
        <authorList>
            <consortium name="Lawrence Berkeley National Laboratory"/>
            <person name="Haridas S."/>
            <person name="Hensen N."/>
            <person name="Bonometti L."/>
            <person name="Westerberg I."/>
            <person name="Brannstrom I.O."/>
            <person name="Guillou S."/>
            <person name="Cros-Aarteil S."/>
            <person name="Calhoun S."/>
            <person name="Kuo A."/>
            <person name="Mondo S."/>
            <person name="Pangilinan J."/>
            <person name="Riley R."/>
            <person name="Labutti K."/>
            <person name="Andreopoulos B."/>
            <person name="Lipzen A."/>
            <person name="Chen C."/>
            <person name="Yanf M."/>
            <person name="Daum C."/>
            <person name="Ng V."/>
            <person name="Clum A."/>
            <person name="Steindorff A."/>
            <person name="Ohm R."/>
            <person name="Martin F."/>
            <person name="Silar P."/>
            <person name="Natvig D."/>
            <person name="Lalanne C."/>
            <person name="Gautier V."/>
            <person name="Ament-Velasquez S.L."/>
            <person name="Kruys A."/>
            <person name="Hutchinson M.I."/>
            <person name="Powell A.J."/>
            <person name="Barry K."/>
            <person name="Miller A.N."/>
            <person name="Grigoriev I.V."/>
            <person name="Debuchy R."/>
            <person name="Gladieux P."/>
            <person name="Thoren M.H."/>
            <person name="Johannesson H."/>
        </authorList>
    </citation>
    <scope>NUCLEOTIDE SEQUENCE</scope>
    <source>
        <strain evidence="6">SMH4131-1</strain>
    </source>
</reference>
<feature type="transmembrane region" description="Helical" evidence="5">
    <location>
        <begin position="70"/>
        <end position="92"/>
    </location>
</feature>
<dbReference type="Pfam" id="PF01124">
    <property type="entry name" value="MAPEG"/>
    <property type="match status" value="1"/>
</dbReference>
<dbReference type="InterPro" id="IPR023352">
    <property type="entry name" value="MAPEG-like_dom_sf"/>
</dbReference>
<dbReference type="Gene3D" id="1.20.120.550">
    <property type="entry name" value="Membrane associated eicosanoid/glutathione metabolism-like domain"/>
    <property type="match status" value="1"/>
</dbReference>
<evidence type="ECO:0008006" key="8">
    <source>
        <dbReference type="Google" id="ProtNLM"/>
    </source>
</evidence>
<dbReference type="Proteomes" id="UP001286456">
    <property type="component" value="Unassembled WGS sequence"/>
</dbReference>
<keyword evidence="3 5" id="KW-1133">Transmembrane helix</keyword>
<evidence type="ECO:0000313" key="6">
    <source>
        <dbReference type="EMBL" id="KAK3333568.1"/>
    </source>
</evidence>
<keyword evidence="7" id="KW-1185">Reference proteome</keyword>
<gene>
    <name evidence="6" type="ORF">B0T19DRAFT_129566</name>
</gene>
<evidence type="ECO:0000256" key="1">
    <source>
        <dbReference type="ARBA" id="ARBA00004370"/>
    </source>
</evidence>
<reference evidence="6" key="1">
    <citation type="journal article" date="2023" name="Mol. Phylogenet. Evol.">
        <title>Genome-scale phylogeny and comparative genomics of the fungal order Sordariales.</title>
        <authorList>
            <person name="Hensen N."/>
            <person name="Bonometti L."/>
            <person name="Westerberg I."/>
            <person name="Brannstrom I.O."/>
            <person name="Guillou S."/>
            <person name="Cros-Aarteil S."/>
            <person name="Calhoun S."/>
            <person name="Haridas S."/>
            <person name="Kuo A."/>
            <person name="Mondo S."/>
            <person name="Pangilinan J."/>
            <person name="Riley R."/>
            <person name="LaButti K."/>
            <person name="Andreopoulos B."/>
            <person name="Lipzen A."/>
            <person name="Chen C."/>
            <person name="Yan M."/>
            <person name="Daum C."/>
            <person name="Ng V."/>
            <person name="Clum A."/>
            <person name="Steindorff A."/>
            <person name="Ohm R.A."/>
            <person name="Martin F."/>
            <person name="Silar P."/>
            <person name="Natvig D.O."/>
            <person name="Lalanne C."/>
            <person name="Gautier V."/>
            <person name="Ament-Velasquez S.L."/>
            <person name="Kruys A."/>
            <person name="Hutchinson M.I."/>
            <person name="Powell A.J."/>
            <person name="Barry K."/>
            <person name="Miller A.N."/>
            <person name="Grigoriev I.V."/>
            <person name="Debuchy R."/>
            <person name="Gladieux P."/>
            <person name="Hiltunen Thoren M."/>
            <person name="Johannesson H."/>
        </authorList>
    </citation>
    <scope>NUCLEOTIDE SEQUENCE</scope>
    <source>
        <strain evidence="6">SMH4131-1</strain>
    </source>
</reference>
<organism evidence="6 7">
    <name type="scientific">Cercophora scortea</name>
    <dbReference type="NCBI Taxonomy" id="314031"/>
    <lineage>
        <taxon>Eukaryota</taxon>
        <taxon>Fungi</taxon>
        <taxon>Dikarya</taxon>
        <taxon>Ascomycota</taxon>
        <taxon>Pezizomycotina</taxon>
        <taxon>Sordariomycetes</taxon>
        <taxon>Sordariomycetidae</taxon>
        <taxon>Sordariales</taxon>
        <taxon>Lasiosphaeriaceae</taxon>
        <taxon>Cercophora</taxon>
    </lineage>
</organism>
<name>A0AAE0IYH3_9PEZI</name>
<evidence type="ECO:0000256" key="4">
    <source>
        <dbReference type="ARBA" id="ARBA00023136"/>
    </source>
</evidence>
<proteinExistence type="predicted"/>
<evidence type="ECO:0000313" key="7">
    <source>
        <dbReference type="Proteomes" id="UP001286456"/>
    </source>
</evidence>
<evidence type="ECO:0000256" key="5">
    <source>
        <dbReference type="SAM" id="Phobius"/>
    </source>
</evidence>
<evidence type="ECO:0000256" key="2">
    <source>
        <dbReference type="ARBA" id="ARBA00022692"/>
    </source>
</evidence>
<comment type="caution">
    <text evidence="6">The sequence shown here is derived from an EMBL/GenBank/DDBJ whole genome shotgun (WGS) entry which is preliminary data.</text>
</comment>
<dbReference type="AlphaFoldDB" id="A0AAE0IYH3"/>
<dbReference type="PANTHER" id="PTHR35371">
    <property type="entry name" value="INNER MEMBRANE PROTEIN"/>
    <property type="match status" value="1"/>
</dbReference>
<feature type="transmembrane region" description="Helical" evidence="5">
    <location>
        <begin position="12"/>
        <end position="30"/>
    </location>
</feature>
<accession>A0AAE0IYH3</accession>